<evidence type="ECO:0000313" key="8">
    <source>
        <dbReference type="WBParaSite" id="ACRNAN_scaffold6911.g17717.t1"/>
    </source>
</evidence>
<dbReference type="InterPro" id="IPR001965">
    <property type="entry name" value="Znf_PHD"/>
</dbReference>
<dbReference type="GO" id="GO:0002039">
    <property type="term" value="F:p53 binding"/>
    <property type="evidence" value="ECO:0007669"/>
    <property type="project" value="TreeGrafter"/>
</dbReference>
<name>A0A914ECU4_9BILA</name>
<dbReference type="SUPFAM" id="SSF57903">
    <property type="entry name" value="FYVE/PHD zinc finger"/>
    <property type="match status" value="1"/>
</dbReference>
<dbReference type="Pfam" id="PF00628">
    <property type="entry name" value="PHD"/>
    <property type="match status" value="1"/>
</dbReference>
<keyword evidence="1" id="KW-0479">Metal-binding</keyword>
<keyword evidence="7" id="KW-1185">Reference proteome</keyword>
<dbReference type="PANTHER" id="PTHR46452">
    <property type="entry name" value="TRANSCRIPTION INITIATION FACTOR TFIID SUBUNIT 3"/>
    <property type="match status" value="1"/>
</dbReference>
<dbReference type="CDD" id="cd15522">
    <property type="entry name" value="PHD_TAF3"/>
    <property type="match status" value="1"/>
</dbReference>
<evidence type="ECO:0000313" key="7">
    <source>
        <dbReference type="Proteomes" id="UP000887540"/>
    </source>
</evidence>
<keyword evidence="2 4" id="KW-0863">Zinc-finger</keyword>
<dbReference type="InterPro" id="IPR013083">
    <property type="entry name" value="Znf_RING/FYVE/PHD"/>
</dbReference>
<organism evidence="7 8">
    <name type="scientific">Acrobeloides nanus</name>
    <dbReference type="NCBI Taxonomy" id="290746"/>
    <lineage>
        <taxon>Eukaryota</taxon>
        <taxon>Metazoa</taxon>
        <taxon>Ecdysozoa</taxon>
        <taxon>Nematoda</taxon>
        <taxon>Chromadorea</taxon>
        <taxon>Rhabditida</taxon>
        <taxon>Tylenchina</taxon>
        <taxon>Cephalobomorpha</taxon>
        <taxon>Cephaloboidea</taxon>
        <taxon>Cephalobidae</taxon>
        <taxon>Acrobeloides</taxon>
    </lineage>
</organism>
<dbReference type="GO" id="GO:0008270">
    <property type="term" value="F:zinc ion binding"/>
    <property type="evidence" value="ECO:0007669"/>
    <property type="project" value="UniProtKB-KW"/>
</dbReference>
<dbReference type="PANTHER" id="PTHR46452:SF1">
    <property type="entry name" value="TRANSCRIPTION INITIATION FACTOR TFIID SUBUNIT 3"/>
    <property type="match status" value="1"/>
</dbReference>
<dbReference type="PROSITE" id="PS50016">
    <property type="entry name" value="ZF_PHD_2"/>
    <property type="match status" value="1"/>
</dbReference>
<sequence length="377" mass="42793">MENKASKIKISNGIGKVASIWTEDDAGLTLESLNSVFFGATNLICLDDEREKVYLRIKNGRIYNPDGWDSNVVYYAHFGSRPTSPYHHTQDNIREPNVVSDIFAHIREAYQREQQWLEVYSDKRFDMSNAHEKEKATQILKSRLIYRREGQVPPRCDILKEEFEKPSNESEATISKERTENEIQVVANMSMNLPPALTPTSSRKRNFTQSNSLAETTGRRSSVLDTPAKKIKITVQKGKNKTKNTQPKKEVKTKECICPICSVEWKKGANMVACDTCDNWFHYECVGLTTNPDEDAPWYCKKCLHIIKSNEAPPALPQTNEPAQEYNEEAAAVDEDERSSSQTQEQINEAVALALNQVLKKVEEASSQNFGMASILY</sequence>
<dbReference type="Proteomes" id="UP000887540">
    <property type="component" value="Unplaced"/>
</dbReference>
<reference evidence="8" key="1">
    <citation type="submission" date="2022-11" db="UniProtKB">
        <authorList>
            <consortium name="WormBaseParasite"/>
        </authorList>
    </citation>
    <scope>IDENTIFICATION</scope>
</reference>
<dbReference type="InterPro" id="IPR011011">
    <property type="entry name" value="Znf_FYVE_PHD"/>
</dbReference>
<evidence type="ECO:0000256" key="3">
    <source>
        <dbReference type="ARBA" id="ARBA00022833"/>
    </source>
</evidence>
<dbReference type="AlphaFoldDB" id="A0A914ECU4"/>
<evidence type="ECO:0000256" key="4">
    <source>
        <dbReference type="PROSITE-ProRule" id="PRU00146"/>
    </source>
</evidence>
<proteinExistence type="predicted"/>
<accession>A0A914ECU4</accession>
<evidence type="ECO:0000256" key="1">
    <source>
        <dbReference type="ARBA" id="ARBA00022723"/>
    </source>
</evidence>
<dbReference type="GO" id="GO:0005669">
    <property type="term" value="C:transcription factor TFIID complex"/>
    <property type="evidence" value="ECO:0007669"/>
    <property type="project" value="TreeGrafter"/>
</dbReference>
<dbReference type="WBParaSite" id="ACRNAN_scaffold6911.g17717.t1">
    <property type="protein sequence ID" value="ACRNAN_scaffold6911.g17717.t1"/>
    <property type="gene ID" value="ACRNAN_scaffold6911.g17717"/>
</dbReference>
<feature type="region of interest" description="Disordered" evidence="5">
    <location>
        <begin position="313"/>
        <end position="345"/>
    </location>
</feature>
<feature type="region of interest" description="Disordered" evidence="5">
    <location>
        <begin position="192"/>
        <end position="226"/>
    </location>
</feature>
<dbReference type="Gene3D" id="3.30.40.10">
    <property type="entry name" value="Zinc/RING finger domain, C3HC4 (zinc finger)"/>
    <property type="match status" value="1"/>
</dbReference>
<feature type="compositionally biased region" description="Polar residues" evidence="5">
    <location>
        <begin position="207"/>
        <end position="224"/>
    </location>
</feature>
<dbReference type="SMART" id="SM00249">
    <property type="entry name" value="PHD"/>
    <property type="match status" value="1"/>
</dbReference>
<evidence type="ECO:0000259" key="6">
    <source>
        <dbReference type="PROSITE" id="PS50016"/>
    </source>
</evidence>
<keyword evidence="3" id="KW-0862">Zinc</keyword>
<feature type="compositionally biased region" description="Acidic residues" evidence="5">
    <location>
        <begin position="326"/>
        <end position="337"/>
    </location>
</feature>
<dbReference type="GO" id="GO:0045944">
    <property type="term" value="P:positive regulation of transcription by RNA polymerase II"/>
    <property type="evidence" value="ECO:0007669"/>
    <property type="project" value="TreeGrafter"/>
</dbReference>
<dbReference type="InterPro" id="IPR019787">
    <property type="entry name" value="Znf_PHD-finger"/>
</dbReference>
<evidence type="ECO:0000256" key="2">
    <source>
        <dbReference type="ARBA" id="ARBA00022771"/>
    </source>
</evidence>
<feature type="domain" description="PHD-type" evidence="6">
    <location>
        <begin position="255"/>
        <end position="306"/>
    </location>
</feature>
<evidence type="ECO:0000256" key="5">
    <source>
        <dbReference type="SAM" id="MobiDB-lite"/>
    </source>
</evidence>
<protein>
    <submittedName>
        <fullName evidence="8">PHD-type domain-containing protein</fullName>
    </submittedName>
</protein>